<dbReference type="OMA" id="RIDCESI"/>
<feature type="domain" description="EF-hand" evidence="4">
    <location>
        <begin position="18"/>
        <end position="53"/>
    </location>
</feature>
<dbReference type="SUPFAM" id="SSF47473">
    <property type="entry name" value="EF-hand"/>
    <property type="match status" value="1"/>
</dbReference>
<dbReference type="InterPro" id="IPR011992">
    <property type="entry name" value="EF-hand-dom_pair"/>
</dbReference>
<dbReference type="RefSeq" id="XP_005535553.1">
    <property type="nucleotide sequence ID" value="XM_005535496.1"/>
</dbReference>
<gene>
    <name evidence="5" type="ORF">CYME_CME034C</name>
</gene>
<evidence type="ECO:0000256" key="2">
    <source>
        <dbReference type="ARBA" id="ARBA00022737"/>
    </source>
</evidence>
<dbReference type="HOGENOM" id="CLU_061288_2_0_1"/>
<dbReference type="InterPro" id="IPR018247">
    <property type="entry name" value="EF_Hand_1_Ca_BS"/>
</dbReference>
<evidence type="ECO:0000256" key="1">
    <source>
        <dbReference type="ARBA" id="ARBA00022723"/>
    </source>
</evidence>
<keyword evidence="2" id="KW-0677">Repeat</keyword>
<evidence type="ECO:0000256" key="3">
    <source>
        <dbReference type="ARBA" id="ARBA00022837"/>
    </source>
</evidence>
<dbReference type="CDD" id="cd00051">
    <property type="entry name" value="EFh"/>
    <property type="match status" value="1"/>
</dbReference>
<dbReference type="OrthoDB" id="26525at2759"/>
<dbReference type="GeneID" id="16992825"/>
<feature type="domain" description="EF-hand" evidence="4">
    <location>
        <begin position="128"/>
        <end position="163"/>
    </location>
</feature>
<dbReference type="Gene3D" id="1.10.238.10">
    <property type="entry name" value="EF-hand"/>
    <property type="match status" value="2"/>
</dbReference>
<dbReference type="GO" id="GO:0016460">
    <property type="term" value="C:myosin II complex"/>
    <property type="evidence" value="ECO:0007669"/>
    <property type="project" value="TreeGrafter"/>
</dbReference>
<dbReference type="PROSITE" id="PS00018">
    <property type="entry name" value="EF_HAND_1"/>
    <property type="match status" value="3"/>
</dbReference>
<dbReference type="PANTHER" id="PTHR23048:SF0">
    <property type="entry name" value="CALMODULIN LIKE 3"/>
    <property type="match status" value="1"/>
</dbReference>
<organism evidence="5 6">
    <name type="scientific">Cyanidioschyzon merolae (strain NIES-3377 / 10D)</name>
    <name type="common">Unicellular red alga</name>
    <dbReference type="NCBI Taxonomy" id="280699"/>
    <lineage>
        <taxon>Eukaryota</taxon>
        <taxon>Rhodophyta</taxon>
        <taxon>Bangiophyceae</taxon>
        <taxon>Cyanidiales</taxon>
        <taxon>Cyanidiaceae</taxon>
        <taxon>Cyanidioschyzon</taxon>
    </lineage>
</organism>
<feature type="domain" description="EF-hand" evidence="4">
    <location>
        <begin position="54"/>
        <end position="89"/>
    </location>
</feature>
<dbReference type="SMART" id="SM00054">
    <property type="entry name" value="EFh"/>
    <property type="match status" value="4"/>
</dbReference>
<dbReference type="PANTHER" id="PTHR23048">
    <property type="entry name" value="MYOSIN LIGHT CHAIN 1, 3"/>
    <property type="match status" value="1"/>
</dbReference>
<sequence length="164" mass="18322">MASTSTMSGSRRKEFTDEDREEFQEAFNLFDRDGDGLISASELGSVLRSLGQTPTEAEIQALIAEADSDGKGSVNFEEFLALMTQHAKDPAETEEALRQAFRVFDRDGDGTISTSDLRYFMVTLGEKLSEDEADEMIRMLDEDGDGRVQWEDFARLLKSSVNTQ</sequence>
<dbReference type="PROSITE" id="PS50222">
    <property type="entry name" value="EF_HAND_2"/>
    <property type="match status" value="4"/>
</dbReference>
<reference evidence="5 6" key="2">
    <citation type="journal article" date="2007" name="BMC Biol.">
        <title>A 100%-complete sequence reveals unusually simple genomic features in the hot-spring red alga Cyanidioschyzon merolae.</title>
        <authorList>
            <person name="Nozaki H."/>
            <person name="Takano H."/>
            <person name="Misumi O."/>
            <person name="Terasawa K."/>
            <person name="Matsuzaki M."/>
            <person name="Maruyama S."/>
            <person name="Nishida K."/>
            <person name="Yagisawa F."/>
            <person name="Yoshida Y."/>
            <person name="Fujiwara T."/>
            <person name="Takio S."/>
            <person name="Tamura K."/>
            <person name="Chung S.J."/>
            <person name="Nakamura S."/>
            <person name="Kuroiwa H."/>
            <person name="Tanaka K."/>
            <person name="Sato N."/>
            <person name="Kuroiwa T."/>
        </authorList>
    </citation>
    <scope>NUCLEOTIDE SEQUENCE [LARGE SCALE GENOMIC DNA]</scope>
    <source>
        <strain evidence="5 6">10D</strain>
    </source>
</reference>
<keyword evidence="6" id="KW-1185">Reference proteome</keyword>
<dbReference type="InterPro" id="IPR002048">
    <property type="entry name" value="EF_hand_dom"/>
</dbReference>
<dbReference type="FunFam" id="1.10.238.10:FF:000251">
    <property type="entry name" value="Calmodulin-related protein 97A"/>
    <property type="match status" value="1"/>
</dbReference>
<dbReference type="EMBL" id="AP006487">
    <property type="protein sequence ID" value="BAM79267.1"/>
    <property type="molecule type" value="Genomic_DNA"/>
</dbReference>
<accession>M1VAS4</accession>
<proteinExistence type="predicted"/>
<evidence type="ECO:0000313" key="6">
    <source>
        <dbReference type="Proteomes" id="UP000007014"/>
    </source>
</evidence>
<dbReference type="InterPro" id="IPR050230">
    <property type="entry name" value="CALM/Myosin/TropC-like"/>
</dbReference>
<feature type="domain" description="EF-hand" evidence="4">
    <location>
        <begin position="92"/>
        <end position="127"/>
    </location>
</feature>
<reference evidence="5 6" key="1">
    <citation type="journal article" date="2004" name="Nature">
        <title>Genome sequence of the ultrasmall unicellular red alga Cyanidioschyzon merolae 10D.</title>
        <authorList>
            <person name="Matsuzaki M."/>
            <person name="Misumi O."/>
            <person name="Shin-i T."/>
            <person name="Maruyama S."/>
            <person name="Takahara M."/>
            <person name="Miyagishima S."/>
            <person name="Mori T."/>
            <person name="Nishida K."/>
            <person name="Yagisawa F."/>
            <person name="Nishida K."/>
            <person name="Yoshida Y."/>
            <person name="Nishimura Y."/>
            <person name="Nakao S."/>
            <person name="Kobayashi T."/>
            <person name="Momoyama Y."/>
            <person name="Higashiyama T."/>
            <person name="Minoda A."/>
            <person name="Sano M."/>
            <person name="Nomoto H."/>
            <person name="Oishi K."/>
            <person name="Hayashi H."/>
            <person name="Ohta F."/>
            <person name="Nishizaka S."/>
            <person name="Haga S."/>
            <person name="Miura S."/>
            <person name="Morishita T."/>
            <person name="Kabeya Y."/>
            <person name="Terasawa K."/>
            <person name="Suzuki Y."/>
            <person name="Ishii Y."/>
            <person name="Asakawa S."/>
            <person name="Takano H."/>
            <person name="Ohta N."/>
            <person name="Kuroiwa H."/>
            <person name="Tanaka K."/>
            <person name="Shimizu N."/>
            <person name="Sugano S."/>
            <person name="Sato N."/>
            <person name="Nozaki H."/>
            <person name="Ogasawara N."/>
            <person name="Kohara Y."/>
            <person name="Kuroiwa T."/>
        </authorList>
    </citation>
    <scope>NUCLEOTIDE SEQUENCE [LARGE SCALE GENOMIC DNA]</scope>
    <source>
        <strain evidence="5 6">10D</strain>
    </source>
</reference>
<dbReference type="KEGG" id="cme:CYME_CME034C"/>
<dbReference type="STRING" id="280699.M1VAS4"/>
<protein>
    <submittedName>
        <fullName evidence="5">Similar to calmodulin</fullName>
    </submittedName>
</protein>
<evidence type="ECO:0000313" key="5">
    <source>
        <dbReference type="EMBL" id="BAM79267.1"/>
    </source>
</evidence>
<dbReference type="Pfam" id="PF13499">
    <property type="entry name" value="EF-hand_7"/>
    <property type="match status" value="2"/>
</dbReference>
<evidence type="ECO:0000259" key="4">
    <source>
        <dbReference type="PROSITE" id="PS50222"/>
    </source>
</evidence>
<dbReference type="GO" id="GO:0005509">
    <property type="term" value="F:calcium ion binding"/>
    <property type="evidence" value="ECO:0007669"/>
    <property type="project" value="InterPro"/>
</dbReference>
<dbReference type="eggNOG" id="KOG0027">
    <property type="taxonomic scope" value="Eukaryota"/>
</dbReference>
<keyword evidence="1" id="KW-0479">Metal-binding</keyword>
<dbReference type="Proteomes" id="UP000007014">
    <property type="component" value="Chromosome 5"/>
</dbReference>
<dbReference type="AlphaFoldDB" id="M1VAS4"/>
<dbReference type="FunFam" id="1.10.238.10:FF:000181">
    <property type="entry name" value="CALML5 isoform 1"/>
    <property type="match status" value="1"/>
</dbReference>
<keyword evidence="3" id="KW-0106">Calcium</keyword>
<name>M1VAS4_CYAM1</name>